<dbReference type="EMBL" id="CAADRP010002035">
    <property type="protein sequence ID" value="VFU59328.1"/>
    <property type="molecule type" value="Genomic_DNA"/>
</dbReference>
<organism evidence="1">
    <name type="scientific">Salix viminalis</name>
    <name type="common">Common osier</name>
    <name type="synonym">Basket willow</name>
    <dbReference type="NCBI Taxonomy" id="40686"/>
    <lineage>
        <taxon>Eukaryota</taxon>
        <taxon>Viridiplantae</taxon>
        <taxon>Streptophyta</taxon>
        <taxon>Embryophyta</taxon>
        <taxon>Tracheophyta</taxon>
        <taxon>Spermatophyta</taxon>
        <taxon>Magnoliopsida</taxon>
        <taxon>eudicotyledons</taxon>
        <taxon>Gunneridae</taxon>
        <taxon>Pentapetalae</taxon>
        <taxon>rosids</taxon>
        <taxon>fabids</taxon>
        <taxon>Malpighiales</taxon>
        <taxon>Salicaceae</taxon>
        <taxon>Saliceae</taxon>
        <taxon>Salix</taxon>
    </lineage>
</organism>
<sequence length="106" mass="10958">MFTKLTCTKFNSCSLYKRDTLAGDFHTSTKVSNTASEVATLGIVGKFALSAGGATRLSSPNKAGGGVEELDDISTSDFGRNSGKALASIFWGDLASSSLKASSIIL</sequence>
<protein>
    <submittedName>
        <fullName evidence="1">Uncharacterized protein</fullName>
    </submittedName>
</protein>
<dbReference type="AlphaFoldDB" id="A0A6N2MXM4"/>
<proteinExistence type="predicted"/>
<evidence type="ECO:0000313" key="1">
    <source>
        <dbReference type="EMBL" id="VFU59328.1"/>
    </source>
</evidence>
<reference evidence="1" key="1">
    <citation type="submission" date="2019-03" db="EMBL/GenBank/DDBJ databases">
        <authorList>
            <person name="Mank J."/>
            <person name="Almeida P."/>
        </authorList>
    </citation>
    <scope>NUCLEOTIDE SEQUENCE</scope>
    <source>
        <strain evidence="1">78183</strain>
    </source>
</reference>
<name>A0A6N2MXM4_SALVM</name>
<accession>A0A6N2MXM4</accession>
<gene>
    <name evidence="1" type="ORF">SVIM_LOCUS436959</name>
</gene>